<organism evidence="1 2">
    <name type="scientific">Microvirga tunisiensis</name>
    <dbReference type="NCBI Taxonomy" id="2108360"/>
    <lineage>
        <taxon>Bacteria</taxon>
        <taxon>Pseudomonadati</taxon>
        <taxon>Pseudomonadota</taxon>
        <taxon>Alphaproteobacteria</taxon>
        <taxon>Hyphomicrobiales</taxon>
        <taxon>Methylobacteriaceae</taxon>
        <taxon>Microvirga</taxon>
    </lineage>
</organism>
<proteinExistence type="predicted"/>
<dbReference type="Proteomes" id="UP000403266">
    <property type="component" value="Unassembled WGS sequence"/>
</dbReference>
<gene>
    <name evidence="1" type="ORF">FS320_16205</name>
</gene>
<comment type="caution">
    <text evidence="1">The sequence shown here is derived from an EMBL/GenBank/DDBJ whole genome shotgun (WGS) entry which is preliminary data.</text>
</comment>
<keyword evidence="2" id="KW-1185">Reference proteome</keyword>
<dbReference type="AlphaFoldDB" id="A0A5N7MIT0"/>
<dbReference type="EMBL" id="VOSK01000058">
    <property type="protein sequence ID" value="MPR26718.1"/>
    <property type="molecule type" value="Genomic_DNA"/>
</dbReference>
<reference evidence="1 2" key="1">
    <citation type="journal article" date="2019" name="Syst. Appl. Microbiol.">
        <title>Microvirga tunisiensis sp. nov., a root nodule symbiotic bacterium isolated from Lupinus micranthus and L. luteus grown in Northern Tunisia.</title>
        <authorList>
            <person name="Msaddak A."/>
            <person name="Rejili M."/>
            <person name="Duran D."/>
            <person name="Mars M."/>
            <person name="Palacios J.M."/>
            <person name="Ruiz-Argueso T."/>
            <person name="Rey L."/>
            <person name="Imperial J."/>
        </authorList>
    </citation>
    <scope>NUCLEOTIDE SEQUENCE [LARGE SCALE GENOMIC DNA]</scope>
    <source>
        <strain evidence="1 2">Lmie10</strain>
    </source>
</reference>
<dbReference type="RefSeq" id="WP_152712881.1">
    <property type="nucleotide sequence ID" value="NZ_VOSJ01000057.1"/>
</dbReference>
<evidence type="ECO:0000313" key="2">
    <source>
        <dbReference type="Proteomes" id="UP000403266"/>
    </source>
</evidence>
<evidence type="ECO:0000313" key="1">
    <source>
        <dbReference type="EMBL" id="MPR26718.1"/>
    </source>
</evidence>
<protein>
    <submittedName>
        <fullName evidence="1">Uncharacterized protein</fullName>
    </submittedName>
</protein>
<dbReference type="OrthoDB" id="8020533at2"/>
<accession>A0A5N7MIT0</accession>
<name>A0A5N7MIT0_9HYPH</name>
<sequence>MSSPPQSRSDFTFPWSVDHQPQNALLEKVEQFYRLCLLRWRFIETCRQAARPTFERTGAVLDQTVLATALIVLPKVFAGWDALRPALLSHTRALLPFIPIASAEDEALESDPVWELLAEFQALAPDQQDKAAKNLALLWDHFEHMFGGLSGFLAEPQIEQSLHLDKLMTASRRMKVARGSDVAFHYVTVELMRHYVHCLQLGRSDRAALTLASSVAALINHGRMMTPAITADVESYRTEHAAAA</sequence>